<evidence type="ECO:0000313" key="6">
    <source>
        <dbReference type="Proteomes" id="UP000672032"/>
    </source>
</evidence>
<evidence type="ECO:0000256" key="1">
    <source>
        <dbReference type="ARBA" id="ARBA00022723"/>
    </source>
</evidence>
<feature type="region of interest" description="Disordered" evidence="4">
    <location>
        <begin position="343"/>
        <end position="372"/>
    </location>
</feature>
<proteinExistence type="predicted"/>
<protein>
    <recommendedName>
        <fullName evidence="7">RING-type domain-containing protein</fullName>
    </recommendedName>
</protein>
<evidence type="ECO:0000256" key="4">
    <source>
        <dbReference type="SAM" id="MobiDB-lite"/>
    </source>
</evidence>
<dbReference type="CDD" id="cd22584">
    <property type="entry name" value="Rcat_RBR_unk"/>
    <property type="match status" value="1"/>
</dbReference>
<feature type="compositionally biased region" description="Acidic residues" evidence="4">
    <location>
        <begin position="362"/>
        <end position="371"/>
    </location>
</feature>
<keyword evidence="6" id="KW-1185">Reference proteome</keyword>
<evidence type="ECO:0000313" key="5">
    <source>
        <dbReference type="EMBL" id="QSZ35863.1"/>
    </source>
</evidence>
<dbReference type="GO" id="GO:0004842">
    <property type="term" value="F:ubiquitin-protein transferase activity"/>
    <property type="evidence" value="ECO:0007669"/>
    <property type="project" value="InterPro"/>
</dbReference>
<dbReference type="InterPro" id="IPR031127">
    <property type="entry name" value="E3_UB_ligase_RBR"/>
</dbReference>
<organism evidence="5 6">
    <name type="scientific">Monilinia vaccinii-corymbosi</name>
    <dbReference type="NCBI Taxonomy" id="61207"/>
    <lineage>
        <taxon>Eukaryota</taxon>
        <taxon>Fungi</taxon>
        <taxon>Dikarya</taxon>
        <taxon>Ascomycota</taxon>
        <taxon>Pezizomycotina</taxon>
        <taxon>Leotiomycetes</taxon>
        <taxon>Helotiales</taxon>
        <taxon>Sclerotiniaceae</taxon>
        <taxon>Monilinia</taxon>
    </lineage>
</organism>
<evidence type="ECO:0000256" key="3">
    <source>
        <dbReference type="ARBA" id="ARBA00022833"/>
    </source>
</evidence>
<sequence length="446" mass="50255">MVSTSSGGLLIDLDALADLDEQTSELIIQLQLEDAESYTVNSKGKGRAGEVSSEALAFQLQRQEMEKVLLLLADKRMTRSIASAVQTDGRILTGTLSREDTVARDHQLSMEGGAPNGASVALPADAEQTQPLDDELLAKMKILYISDDDYGHEDEDLEIERETNAESSTWAATRNNPSRKPLASCVACQEVFNFVDVARVPGPCRHEYCRACLEQLFELSMADESLFPPRCCRDPISILSVRFFLKSDLCKATAHTGDCPNDAALQQVLDIARESGWQRCHSCWSIVELQHGCNHMSCRCGAQFCYVCGLTWKTCTCEQWDEHRLVLRANEIVNRRPEHRLLDRPYQTLDREPRSMSTNEAPNEDPQDDDDGLQRAEREALVAAAVLNLRENHECEHTRWRQISGAHRCEECHDYLKKYILECRQCQLRALQILNAKILYSSGGYQ</sequence>
<dbReference type="AlphaFoldDB" id="A0A8A3PLI2"/>
<evidence type="ECO:0000256" key="2">
    <source>
        <dbReference type="ARBA" id="ARBA00022771"/>
    </source>
</evidence>
<accession>A0A8A3PLI2</accession>
<reference evidence="5" key="1">
    <citation type="submission" date="2020-10" db="EMBL/GenBank/DDBJ databases">
        <title>Genome Sequence of Monilinia vaccinii-corymbosi Sheds Light on Mummy Berry Disease Infection of Blueberry and Mating Type.</title>
        <authorList>
            <person name="Yow A.G."/>
            <person name="Zhang Y."/>
            <person name="Bansal K."/>
            <person name="Eacker S.M."/>
            <person name="Sullivan S."/>
            <person name="Liachko I."/>
            <person name="Cubeta M.A."/>
            <person name="Rollins J.A."/>
            <person name="Ashrafi H."/>
        </authorList>
    </citation>
    <scope>NUCLEOTIDE SEQUENCE</scope>
    <source>
        <strain evidence="5">RL-1</strain>
    </source>
</reference>
<name>A0A8A3PLI2_9HELO</name>
<dbReference type="OrthoDB" id="9977870at2759"/>
<dbReference type="Proteomes" id="UP000672032">
    <property type="component" value="Chromosome 6"/>
</dbReference>
<keyword evidence="1" id="KW-0479">Metal-binding</keyword>
<dbReference type="EMBL" id="CP063410">
    <property type="protein sequence ID" value="QSZ35863.1"/>
    <property type="molecule type" value="Genomic_DNA"/>
</dbReference>
<dbReference type="PANTHER" id="PTHR11685">
    <property type="entry name" value="RBR FAMILY RING FINGER AND IBR DOMAIN-CONTAINING"/>
    <property type="match status" value="1"/>
</dbReference>
<feature type="compositionally biased region" description="Basic and acidic residues" evidence="4">
    <location>
        <begin position="343"/>
        <end position="354"/>
    </location>
</feature>
<dbReference type="SUPFAM" id="SSF57850">
    <property type="entry name" value="RING/U-box"/>
    <property type="match status" value="2"/>
</dbReference>
<dbReference type="GO" id="GO:0008270">
    <property type="term" value="F:zinc ion binding"/>
    <property type="evidence" value="ECO:0007669"/>
    <property type="project" value="UniProtKB-KW"/>
</dbReference>
<keyword evidence="2" id="KW-0863">Zinc-finger</keyword>
<keyword evidence="3" id="KW-0862">Zinc</keyword>
<dbReference type="Gene3D" id="1.20.120.1750">
    <property type="match status" value="1"/>
</dbReference>
<dbReference type="InterPro" id="IPR017907">
    <property type="entry name" value="Znf_RING_CS"/>
</dbReference>
<evidence type="ECO:0008006" key="7">
    <source>
        <dbReference type="Google" id="ProtNLM"/>
    </source>
</evidence>
<dbReference type="PROSITE" id="PS00518">
    <property type="entry name" value="ZF_RING_1"/>
    <property type="match status" value="1"/>
</dbReference>
<dbReference type="GO" id="GO:0016567">
    <property type="term" value="P:protein ubiquitination"/>
    <property type="evidence" value="ECO:0007669"/>
    <property type="project" value="InterPro"/>
</dbReference>
<gene>
    <name evidence="5" type="ORF">DSL72_006985</name>
</gene>